<organism evidence="1 2">
    <name type="scientific">Paracoccus fistulariae</name>
    <dbReference type="NCBI Taxonomy" id="658446"/>
    <lineage>
        <taxon>Bacteria</taxon>
        <taxon>Pseudomonadati</taxon>
        <taxon>Pseudomonadota</taxon>
        <taxon>Alphaproteobacteria</taxon>
        <taxon>Rhodobacterales</taxon>
        <taxon>Paracoccaceae</taxon>
        <taxon>Paracoccus</taxon>
    </lineage>
</organism>
<sequence>MQMVFHVGVHGTDGDRLLKTLLRNRNWLLNHRTEVITPQHHRGLFEDALMSLNGGQATPAMVQIMLDAILETEDPQRVMFSSPTFMGATGRAVSKEGLYTQIGLRCAALANLFPEAETEFFVAIRNPATLIPDILPLFAGGNYHTLMQGRHPLDLRWSDAIRRLVSAAHGRRIVIWCHEDVPLIWPEIVRLMADMPSDAPLVGGMTYLQELLTDEGNARLKAEIGDRDHLTIAQRRMISSQILTEHVRPEGVEMQIDLPGWTQEIVDEMTRNYRADVGEIAVLPGVEFILPTSSTLE</sequence>
<reference evidence="1 2" key="1">
    <citation type="submission" date="2021-01" db="EMBL/GenBank/DDBJ databases">
        <title>Biogeographic distribution of Paracoccus.</title>
        <authorList>
            <person name="Hollensteiner J."/>
            <person name="Leineberger J."/>
            <person name="Brinkhoff T."/>
            <person name="Daniel R."/>
        </authorList>
    </citation>
    <scope>NUCLEOTIDE SEQUENCE [LARGE SCALE GENOMIC DNA]</scope>
    <source>
        <strain evidence="1 2">KCTC 22803</strain>
    </source>
</reference>
<protein>
    <recommendedName>
        <fullName evidence="3">Sulfotransferase</fullName>
    </recommendedName>
</protein>
<proteinExistence type="predicted"/>
<dbReference type="Proteomes" id="UP001219349">
    <property type="component" value="Chromosome"/>
</dbReference>
<evidence type="ECO:0000313" key="2">
    <source>
        <dbReference type="Proteomes" id="UP001219349"/>
    </source>
</evidence>
<name>A0ABY7SJL1_9RHOB</name>
<dbReference type="RefSeq" id="WP_271883607.1">
    <property type="nucleotide sequence ID" value="NZ_CP067136.1"/>
</dbReference>
<keyword evidence="2" id="KW-1185">Reference proteome</keyword>
<accession>A0ABY7SJL1</accession>
<gene>
    <name evidence="1" type="ORF">JHX87_16985</name>
</gene>
<dbReference type="EMBL" id="CP067136">
    <property type="protein sequence ID" value="WCR07128.1"/>
    <property type="molecule type" value="Genomic_DNA"/>
</dbReference>
<evidence type="ECO:0000313" key="1">
    <source>
        <dbReference type="EMBL" id="WCR07128.1"/>
    </source>
</evidence>
<evidence type="ECO:0008006" key="3">
    <source>
        <dbReference type="Google" id="ProtNLM"/>
    </source>
</evidence>